<dbReference type="AlphaFoldDB" id="A0A5E4XZ09"/>
<dbReference type="Proteomes" id="UP000343317">
    <property type="component" value="Unassembled WGS sequence"/>
</dbReference>
<dbReference type="EMBL" id="CABPSM010000014">
    <property type="protein sequence ID" value="VVE41517.1"/>
    <property type="molecule type" value="Genomic_DNA"/>
</dbReference>
<reference evidence="1 2" key="1">
    <citation type="submission" date="2019-08" db="EMBL/GenBank/DDBJ databases">
        <authorList>
            <person name="Peeters C."/>
        </authorList>
    </citation>
    <scope>NUCLEOTIDE SEQUENCE [LARGE SCALE GENOMIC DNA]</scope>
    <source>
        <strain evidence="1 2">LMG 31112</strain>
    </source>
</reference>
<organism evidence="1 2">
    <name type="scientific">Pandoraea horticolens</name>
    <dbReference type="NCBI Taxonomy" id="2508298"/>
    <lineage>
        <taxon>Bacteria</taxon>
        <taxon>Pseudomonadati</taxon>
        <taxon>Pseudomonadota</taxon>
        <taxon>Betaproteobacteria</taxon>
        <taxon>Burkholderiales</taxon>
        <taxon>Burkholderiaceae</taxon>
        <taxon>Pandoraea</taxon>
    </lineage>
</organism>
<name>A0A5E4XZ09_9BURK</name>
<keyword evidence="2" id="KW-1185">Reference proteome</keyword>
<sequence>MRIGANACANAPVFRHLAPNVHVAGIDRHMVVLRLSRDRYFNLSYNHSQALRRLIGWSHDPAMSVDTAQAMQSMFDADGILAPGERNAPDSCTAIRDMPAQPGFHAWLAMPGDIGVAPRKRDVLRACYWLWQAQRATRRARIAGVIDRVPAVVCRARHVVRL</sequence>
<evidence type="ECO:0000313" key="1">
    <source>
        <dbReference type="EMBL" id="VVE41517.1"/>
    </source>
</evidence>
<proteinExistence type="predicted"/>
<accession>A0A5E4XZ09</accession>
<gene>
    <name evidence="1" type="ORF">PHO31112_04175</name>
</gene>
<protein>
    <submittedName>
        <fullName evidence="1">Uncharacterized protein</fullName>
    </submittedName>
</protein>
<evidence type="ECO:0000313" key="2">
    <source>
        <dbReference type="Proteomes" id="UP000343317"/>
    </source>
</evidence>
<dbReference type="RefSeq" id="WP_150622585.1">
    <property type="nucleotide sequence ID" value="NZ_CABPSM010000014.1"/>
</dbReference>